<dbReference type="InterPro" id="IPR011006">
    <property type="entry name" value="CheY-like_superfamily"/>
</dbReference>
<dbReference type="Proteomes" id="UP000722989">
    <property type="component" value="Unassembled WGS sequence"/>
</dbReference>
<dbReference type="InterPro" id="IPR039420">
    <property type="entry name" value="WalR-like"/>
</dbReference>
<evidence type="ECO:0000256" key="6">
    <source>
        <dbReference type="PROSITE-ProRule" id="PRU00169"/>
    </source>
</evidence>
<keyword evidence="10" id="KW-1185">Reference proteome</keyword>
<dbReference type="InterPro" id="IPR001789">
    <property type="entry name" value="Sig_transdc_resp-reg_receiver"/>
</dbReference>
<keyword evidence="4" id="KW-0238">DNA-binding</keyword>
<keyword evidence="2" id="KW-0902">Two-component regulatory system</keyword>
<proteinExistence type="predicted"/>
<dbReference type="Pfam" id="PF00072">
    <property type="entry name" value="Response_reg"/>
    <property type="match status" value="1"/>
</dbReference>
<evidence type="ECO:0000256" key="3">
    <source>
        <dbReference type="ARBA" id="ARBA00023015"/>
    </source>
</evidence>
<dbReference type="Gene3D" id="3.40.50.2300">
    <property type="match status" value="1"/>
</dbReference>
<keyword evidence="1 6" id="KW-0597">Phosphoprotein</keyword>
<dbReference type="PROSITE" id="PS50110">
    <property type="entry name" value="RESPONSE_REGULATORY"/>
    <property type="match status" value="1"/>
</dbReference>
<keyword evidence="3" id="KW-0805">Transcription regulation</keyword>
<evidence type="ECO:0000313" key="10">
    <source>
        <dbReference type="Proteomes" id="UP000722989"/>
    </source>
</evidence>
<feature type="modified residue" description="4-aspartylphosphate" evidence="6">
    <location>
        <position position="83"/>
    </location>
</feature>
<evidence type="ECO:0000256" key="5">
    <source>
        <dbReference type="ARBA" id="ARBA00023163"/>
    </source>
</evidence>
<accession>A0ABX0Y2S2</accession>
<comment type="caution">
    <text evidence="9">The sequence shown here is derived from an EMBL/GenBank/DDBJ whole genome shotgun (WGS) entry which is preliminary data.</text>
</comment>
<evidence type="ECO:0000259" key="8">
    <source>
        <dbReference type="PROSITE" id="PS50110"/>
    </source>
</evidence>
<evidence type="ECO:0000256" key="4">
    <source>
        <dbReference type="ARBA" id="ARBA00023125"/>
    </source>
</evidence>
<dbReference type="EMBL" id="JAATVY010000017">
    <property type="protein sequence ID" value="NJC72333.1"/>
    <property type="molecule type" value="Genomic_DNA"/>
</dbReference>
<feature type="region of interest" description="Disordered" evidence="7">
    <location>
        <begin position="1"/>
        <end position="30"/>
    </location>
</feature>
<evidence type="ECO:0000313" key="9">
    <source>
        <dbReference type="EMBL" id="NJC72333.1"/>
    </source>
</evidence>
<evidence type="ECO:0000256" key="1">
    <source>
        <dbReference type="ARBA" id="ARBA00022553"/>
    </source>
</evidence>
<dbReference type="RefSeq" id="WP_167927238.1">
    <property type="nucleotide sequence ID" value="NZ_JAATVY010000017.1"/>
</dbReference>
<organism evidence="9 10">
    <name type="scientific">Planosporangium thailandense</name>
    <dbReference type="NCBI Taxonomy" id="765197"/>
    <lineage>
        <taxon>Bacteria</taxon>
        <taxon>Bacillati</taxon>
        <taxon>Actinomycetota</taxon>
        <taxon>Actinomycetes</taxon>
        <taxon>Micromonosporales</taxon>
        <taxon>Micromonosporaceae</taxon>
        <taxon>Planosporangium</taxon>
    </lineage>
</organism>
<dbReference type="PANTHER" id="PTHR48111">
    <property type="entry name" value="REGULATOR OF RPOS"/>
    <property type="match status" value="1"/>
</dbReference>
<sequence length="155" mass="16759">MALPLLEHDPNRRPLPTVVAPRRPGPPPTTARATVLVIDDDPDVRELLTAQLSCEGYHVRVAEDGPSGLAAARTISPDIIVLDVRMPQMTGFDVCTRLRAETSTAHVPVLILSAYANPADMRAPGHAAGADGYLLKPYRREDLVDRIEALLIGAR</sequence>
<keyword evidence="5" id="KW-0804">Transcription</keyword>
<gene>
    <name evidence="9" type="ORF">HC031_21815</name>
</gene>
<name>A0ABX0Y2S2_9ACTN</name>
<reference evidence="9 10" key="1">
    <citation type="submission" date="2020-03" db="EMBL/GenBank/DDBJ databases">
        <title>WGS of the type strain of Planosporangium spp.</title>
        <authorList>
            <person name="Thawai C."/>
        </authorList>
    </citation>
    <scope>NUCLEOTIDE SEQUENCE [LARGE SCALE GENOMIC DNA]</scope>
    <source>
        <strain evidence="9 10">TBRC 5610</strain>
    </source>
</reference>
<feature type="compositionally biased region" description="Basic and acidic residues" evidence="7">
    <location>
        <begin position="1"/>
        <end position="12"/>
    </location>
</feature>
<dbReference type="SUPFAM" id="SSF52172">
    <property type="entry name" value="CheY-like"/>
    <property type="match status" value="1"/>
</dbReference>
<evidence type="ECO:0000256" key="7">
    <source>
        <dbReference type="SAM" id="MobiDB-lite"/>
    </source>
</evidence>
<dbReference type="SMART" id="SM00448">
    <property type="entry name" value="REC"/>
    <property type="match status" value="1"/>
</dbReference>
<dbReference type="PANTHER" id="PTHR48111:SF1">
    <property type="entry name" value="TWO-COMPONENT RESPONSE REGULATOR ORR33"/>
    <property type="match status" value="1"/>
</dbReference>
<protein>
    <submittedName>
        <fullName evidence="9">Response regulator</fullName>
    </submittedName>
</protein>
<evidence type="ECO:0000256" key="2">
    <source>
        <dbReference type="ARBA" id="ARBA00023012"/>
    </source>
</evidence>
<feature type="domain" description="Response regulatory" evidence="8">
    <location>
        <begin position="34"/>
        <end position="151"/>
    </location>
</feature>